<dbReference type="GO" id="GO:0004553">
    <property type="term" value="F:hydrolase activity, hydrolyzing O-glycosyl compounds"/>
    <property type="evidence" value="ECO:0007669"/>
    <property type="project" value="InterPro"/>
</dbReference>
<dbReference type="SUPFAM" id="SSF49899">
    <property type="entry name" value="Concanavalin A-like lectins/glucanases"/>
    <property type="match status" value="1"/>
</dbReference>
<dbReference type="EMBL" id="ML976982">
    <property type="protein sequence ID" value="KAF1960940.1"/>
    <property type="molecule type" value="Genomic_DNA"/>
</dbReference>
<evidence type="ECO:0000259" key="2">
    <source>
        <dbReference type="PROSITE" id="PS51762"/>
    </source>
</evidence>
<dbReference type="PANTHER" id="PTHR38121:SF5">
    <property type="entry name" value="GH16 DOMAIN-CONTAINING PROTEIN"/>
    <property type="match status" value="1"/>
</dbReference>
<keyword evidence="1" id="KW-0732">Signal</keyword>
<dbReference type="Pfam" id="PF00722">
    <property type="entry name" value="Glyco_hydro_16"/>
    <property type="match status" value="1"/>
</dbReference>
<dbReference type="Gene3D" id="2.60.120.200">
    <property type="match status" value="1"/>
</dbReference>
<organism evidence="3 4">
    <name type="scientific">Byssothecium circinans</name>
    <dbReference type="NCBI Taxonomy" id="147558"/>
    <lineage>
        <taxon>Eukaryota</taxon>
        <taxon>Fungi</taxon>
        <taxon>Dikarya</taxon>
        <taxon>Ascomycota</taxon>
        <taxon>Pezizomycotina</taxon>
        <taxon>Dothideomycetes</taxon>
        <taxon>Pleosporomycetidae</taxon>
        <taxon>Pleosporales</taxon>
        <taxon>Massarineae</taxon>
        <taxon>Massarinaceae</taxon>
        <taxon>Byssothecium</taxon>
    </lineage>
</organism>
<protein>
    <submittedName>
        <fullName evidence="3">Concanavalin A-like lectin/glucanase</fullName>
    </submittedName>
</protein>
<feature type="chain" id="PRO_5025661893" evidence="1">
    <location>
        <begin position="28"/>
        <end position="374"/>
    </location>
</feature>
<accession>A0A6A5U9D7</accession>
<dbReference type="Proteomes" id="UP000800035">
    <property type="component" value="Unassembled WGS sequence"/>
</dbReference>
<dbReference type="PROSITE" id="PS51762">
    <property type="entry name" value="GH16_2"/>
    <property type="match status" value="1"/>
</dbReference>
<dbReference type="AlphaFoldDB" id="A0A6A5U9D7"/>
<evidence type="ECO:0000313" key="4">
    <source>
        <dbReference type="Proteomes" id="UP000800035"/>
    </source>
</evidence>
<reference evidence="3" key="1">
    <citation type="journal article" date="2020" name="Stud. Mycol.">
        <title>101 Dothideomycetes genomes: a test case for predicting lifestyles and emergence of pathogens.</title>
        <authorList>
            <person name="Haridas S."/>
            <person name="Albert R."/>
            <person name="Binder M."/>
            <person name="Bloem J."/>
            <person name="Labutti K."/>
            <person name="Salamov A."/>
            <person name="Andreopoulos B."/>
            <person name="Baker S."/>
            <person name="Barry K."/>
            <person name="Bills G."/>
            <person name="Bluhm B."/>
            <person name="Cannon C."/>
            <person name="Castanera R."/>
            <person name="Culley D."/>
            <person name="Daum C."/>
            <person name="Ezra D."/>
            <person name="Gonzalez J."/>
            <person name="Henrissat B."/>
            <person name="Kuo A."/>
            <person name="Liang C."/>
            <person name="Lipzen A."/>
            <person name="Lutzoni F."/>
            <person name="Magnuson J."/>
            <person name="Mondo S."/>
            <person name="Nolan M."/>
            <person name="Ohm R."/>
            <person name="Pangilinan J."/>
            <person name="Park H.-J."/>
            <person name="Ramirez L."/>
            <person name="Alfaro M."/>
            <person name="Sun H."/>
            <person name="Tritt A."/>
            <person name="Yoshinaga Y."/>
            <person name="Zwiers L.-H."/>
            <person name="Turgeon B."/>
            <person name="Goodwin S."/>
            <person name="Spatafora J."/>
            <person name="Crous P."/>
            <person name="Grigoriev I."/>
        </authorList>
    </citation>
    <scope>NUCLEOTIDE SEQUENCE</scope>
    <source>
        <strain evidence="3">CBS 675.92</strain>
    </source>
</reference>
<dbReference type="PANTHER" id="PTHR38121">
    <property type="entry name" value="GH16 DOMAIN-CONTAINING PROTEIN"/>
    <property type="match status" value="1"/>
</dbReference>
<feature type="domain" description="GH16" evidence="2">
    <location>
        <begin position="63"/>
        <end position="291"/>
    </location>
</feature>
<evidence type="ECO:0000256" key="1">
    <source>
        <dbReference type="SAM" id="SignalP"/>
    </source>
</evidence>
<feature type="signal peptide" evidence="1">
    <location>
        <begin position="1"/>
        <end position="27"/>
    </location>
</feature>
<dbReference type="OrthoDB" id="25131at2759"/>
<proteinExistence type="predicted"/>
<dbReference type="GO" id="GO:0005975">
    <property type="term" value="P:carbohydrate metabolic process"/>
    <property type="evidence" value="ECO:0007669"/>
    <property type="project" value="InterPro"/>
</dbReference>
<evidence type="ECO:0000313" key="3">
    <source>
        <dbReference type="EMBL" id="KAF1960940.1"/>
    </source>
</evidence>
<dbReference type="CDD" id="cd00413">
    <property type="entry name" value="Glyco_hydrolase_16"/>
    <property type="match status" value="1"/>
</dbReference>
<keyword evidence="4" id="KW-1185">Reference proteome</keyword>
<gene>
    <name evidence="3" type="ORF">CC80DRAFT_268134</name>
</gene>
<name>A0A6A5U9D7_9PLEO</name>
<dbReference type="InterPro" id="IPR000757">
    <property type="entry name" value="Beta-glucanase-like"/>
</dbReference>
<keyword evidence="3" id="KW-0430">Lectin</keyword>
<dbReference type="InterPro" id="IPR013320">
    <property type="entry name" value="ConA-like_dom_sf"/>
</dbReference>
<sequence length="374" mass="41594">MYNMWRLRDAVGAMPWLILAMSRLTSAECECGYSLNKTTDANYQVFYDLIENDFLHTKGNNVTEFGWRPQEYNMTSKAAFGPYGKEMEVGNVELNPLKDPQSWTGESEKGGDAGLRLWVRGDHSHGFVPSAEVSSVRRDLMYGSYRASMKMGTGGTCGAWYWYLSNAMEIDMELLTKDFNGTQGAVNLVLQSEQSAANRNAAGTNTFKVHHLDFRPDQDFHEYRYDWSPGKVTFFVDGKALYTTTENVPNQGGPMMMTHWSTGNPLWSAGPPDKDTALTVSYAKAYFNSSDTARTDAYKKKCPTFDPAKVCQIPEQTTPPNGANAKTYFFSQDGGQKTPGQTTYKLTSGASSLASVSSSIYVSIFVAFFSWALI</sequence>
<dbReference type="GO" id="GO:0030246">
    <property type="term" value="F:carbohydrate binding"/>
    <property type="evidence" value="ECO:0007669"/>
    <property type="project" value="UniProtKB-KW"/>
</dbReference>